<dbReference type="Proteomes" id="UP000002217">
    <property type="component" value="Chromosome"/>
</dbReference>
<dbReference type="AlphaFoldDB" id="C8VXS9"/>
<evidence type="ECO:0000313" key="3">
    <source>
        <dbReference type="EMBL" id="ACV62735.1"/>
    </source>
</evidence>
<sequence>MSSEHWKIILNIVKVFTAIITLLITIITFYFNFSKEIKSTLGIEDVTINKEKDNHGVSQEKNTEDNNDTPKTDKKINNEMDSNKQIQGLSGTQPSSTTKNQIDLSSDTKTTTLNNHDYDDIGYFDININGIKYTYEPDMPFSYFTDWECYLNSNRHQDSSHFSIKLPSDVKTGDSFEINSEHVDIWDASLSVTYCNKNNEIYVFGYPLGSSGGQHFSSNVIIEITQWNGMDGFAYGTFIGQIKLTENDIINFTNGRFKIKIQSSGF</sequence>
<dbReference type="OrthoDB" id="9999821at2"/>
<protein>
    <submittedName>
        <fullName evidence="3">Uncharacterized protein</fullName>
    </submittedName>
</protein>
<feature type="region of interest" description="Disordered" evidence="1">
    <location>
        <begin position="54"/>
        <end position="109"/>
    </location>
</feature>
<dbReference type="KEGG" id="dae:Dtox_1891"/>
<accession>C8VXS9</accession>
<keyword evidence="2" id="KW-0812">Transmembrane</keyword>
<evidence type="ECO:0000256" key="1">
    <source>
        <dbReference type="SAM" id="MobiDB-lite"/>
    </source>
</evidence>
<dbReference type="HOGENOM" id="CLU_1044801_0_0_9"/>
<dbReference type="RefSeq" id="WP_015757441.1">
    <property type="nucleotide sequence ID" value="NC_013216.1"/>
</dbReference>
<feature type="transmembrane region" description="Helical" evidence="2">
    <location>
        <begin position="12"/>
        <end position="31"/>
    </location>
</feature>
<proteinExistence type="predicted"/>
<evidence type="ECO:0000313" key="4">
    <source>
        <dbReference type="Proteomes" id="UP000002217"/>
    </source>
</evidence>
<keyword evidence="2" id="KW-1133">Transmembrane helix</keyword>
<keyword evidence="2" id="KW-0472">Membrane</keyword>
<feature type="compositionally biased region" description="Basic and acidic residues" evidence="1">
    <location>
        <begin position="61"/>
        <end position="82"/>
    </location>
</feature>
<name>C8VXS9_DESAS</name>
<gene>
    <name evidence="3" type="ordered locus">Dtox_1891</name>
</gene>
<keyword evidence="4" id="KW-1185">Reference proteome</keyword>
<evidence type="ECO:0000256" key="2">
    <source>
        <dbReference type="SAM" id="Phobius"/>
    </source>
</evidence>
<reference evidence="3 4" key="1">
    <citation type="journal article" date="2009" name="Stand. Genomic Sci.">
        <title>Complete genome sequence of Desulfotomaculum acetoxidans type strain (5575).</title>
        <authorList>
            <person name="Spring S."/>
            <person name="Lapidus A."/>
            <person name="Schroder M."/>
            <person name="Gleim D."/>
            <person name="Sims D."/>
            <person name="Meincke L."/>
            <person name="Glavina Del Rio T."/>
            <person name="Tice H."/>
            <person name="Copeland A."/>
            <person name="Cheng J.F."/>
            <person name="Lucas S."/>
            <person name="Chen F."/>
            <person name="Nolan M."/>
            <person name="Bruce D."/>
            <person name="Goodwin L."/>
            <person name="Pitluck S."/>
            <person name="Ivanova N."/>
            <person name="Mavromatis K."/>
            <person name="Mikhailova N."/>
            <person name="Pati A."/>
            <person name="Chen A."/>
            <person name="Palaniappan K."/>
            <person name="Land M."/>
            <person name="Hauser L."/>
            <person name="Chang Y.J."/>
            <person name="Jeffries C.D."/>
            <person name="Chain P."/>
            <person name="Saunders E."/>
            <person name="Brettin T."/>
            <person name="Detter J.C."/>
            <person name="Goker M."/>
            <person name="Bristow J."/>
            <person name="Eisen J.A."/>
            <person name="Markowitz V."/>
            <person name="Hugenholtz P."/>
            <person name="Kyrpides N.C."/>
            <person name="Klenk H.P."/>
            <person name="Han C."/>
        </authorList>
    </citation>
    <scope>NUCLEOTIDE SEQUENCE [LARGE SCALE GENOMIC DNA]</scope>
    <source>
        <strain evidence="4">ATCC 49208 / DSM 771 / VKM B-1644</strain>
    </source>
</reference>
<feature type="compositionally biased region" description="Polar residues" evidence="1">
    <location>
        <begin position="83"/>
        <end position="109"/>
    </location>
</feature>
<organism evidence="3 4">
    <name type="scientific">Desulfofarcimen acetoxidans (strain ATCC 49208 / DSM 771 / KCTC 5769 / VKM B-1644 / 5575)</name>
    <name type="common">Desulfotomaculum acetoxidans</name>
    <dbReference type="NCBI Taxonomy" id="485916"/>
    <lineage>
        <taxon>Bacteria</taxon>
        <taxon>Bacillati</taxon>
        <taxon>Bacillota</taxon>
        <taxon>Clostridia</taxon>
        <taxon>Eubacteriales</taxon>
        <taxon>Peptococcaceae</taxon>
        <taxon>Desulfofarcimen</taxon>
    </lineage>
</organism>
<dbReference type="EMBL" id="CP001720">
    <property type="protein sequence ID" value="ACV62735.1"/>
    <property type="molecule type" value="Genomic_DNA"/>
</dbReference>